<dbReference type="AlphaFoldDB" id="A0A176VUW6"/>
<dbReference type="PANTHER" id="PTHR13452">
    <property type="entry name" value="THUMP DOMAIN CONTAINING PROTEIN 1-RELATED"/>
    <property type="match status" value="1"/>
</dbReference>
<comment type="caution">
    <text evidence="4">The sequence shown here is derived from an EMBL/GenBank/DDBJ whole genome shotgun (WGS) entry which is preliminary data.</text>
</comment>
<dbReference type="PANTHER" id="PTHR13452:SF10">
    <property type="entry name" value="THUMP DOMAIN-CONTAINING PROTEIN 1"/>
    <property type="match status" value="1"/>
</dbReference>
<feature type="compositionally biased region" description="Polar residues" evidence="2">
    <location>
        <begin position="1"/>
        <end position="10"/>
    </location>
</feature>
<keyword evidence="5" id="KW-1185">Reference proteome</keyword>
<name>A0A176VUW6_MARPO</name>
<dbReference type="InterPro" id="IPR004114">
    <property type="entry name" value="THUMP_dom"/>
</dbReference>
<evidence type="ECO:0000259" key="3">
    <source>
        <dbReference type="PROSITE" id="PS51165"/>
    </source>
</evidence>
<dbReference type="GO" id="GO:0006400">
    <property type="term" value="P:tRNA modification"/>
    <property type="evidence" value="ECO:0007669"/>
    <property type="project" value="InterPro"/>
</dbReference>
<dbReference type="CDD" id="cd11717">
    <property type="entry name" value="THUMP_THUMPD1_like"/>
    <property type="match status" value="1"/>
</dbReference>
<feature type="region of interest" description="Disordered" evidence="2">
    <location>
        <begin position="65"/>
        <end position="184"/>
    </location>
</feature>
<dbReference type="InterPro" id="IPR040183">
    <property type="entry name" value="THUMPD1-like"/>
</dbReference>
<dbReference type="Proteomes" id="UP000077202">
    <property type="component" value="Unassembled WGS sequence"/>
</dbReference>
<keyword evidence="1" id="KW-0694">RNA-binding</keyword>
<protein>
    <recommendedName>
        <fullName evidence="3">THUMP domain-containing protein</fullName>
    </recommendedName>
</protein>
<dbReference type="EMBL" id="LVLJ01002675">
    <property type="protein sequence ID" value="OAE24213.1"/>
    <property type="molecule type" value="Genomic_DNA"/>
</dbReference>
<proteinExistence type="predicted"/>
<organism evidence="4 5">
    <name type="scientific">Marchantia polymorpha subsp. ruderalis</name>
    <dbReference type="NCBI Taxonomy" id="1480154"/>
    <lineage>
        <taxon>Eukaryota</taxon>
        <taxon>Viridiplantae</taxon>
        <taxon>Streptophyta</taxon>
        <taxon>Embryophyta</taxon>
        <taxon>Marchantiophyta</taxon>
        <taxon>Marchantiopsida</taxon>
        <taxon>Marchantiidae</taxon>
        <taxon>Marchantiales</taxon>
        <taxon>Marchantiaceae</taxon>
        <taxon>Marchantia</taxon>
    </lineage>
</organism>
<feature type="domain" description="THUMP" evidence="3">
    <location>
        <begin position="247"/>
        <end position="370"/>
    </location>
</feature>
<accession>A0A176VUW6</accession>
<dbReference type="SUPFAM" id="SSF143437">
    <property type="entry name" value="THUMP domain-like"/>
    <property type="match status" value="1"/>
</dbReference>
<dbReference type="Pfam" id="PF02926">
    <property type="entry name" value="THUMP"/>
    <property type="match status" value="1"/>
</dbReference>
<feature type="region of interest" description="Disordered" evidence="2">
    <location>
        <begin position="1"/>
        <end position="30"/>
    </location>
</feature>
<reference evidence="4" key="1">
    <citation type="submission" date="2016-03" db="EMBL/GenBank/DDBJ databases">
        <title>Mechanisms controlling the formation of the plant cell surface in tip-growing cells are functionally conserved among land plants.</title>
        <authorList>
            <person name="Honkanen S."/>
            <person name="Jones V.A."/>
            <person name="Morieri G."/>
            <person name="Champion C."/>
            <person name="Hetherington A.J."/>
            <person name="Kelly S."/>
            <person name="Saint-Marcoux D."/>
            <person name="Proust H."/>
            <person name="Prescott H."/>
            <person name="Dolan L."/>
        </authorList>
    </citation>
    <scope>NUCLEOTIDE SEQUENCE [LARGE SCALE GENOMIC DNA]</scope>
    <source>
        <tissue evidence="4">Whole gametophyte</tissue>
    </source>
</reference>
<dbReference type="PROSITE" id="PS51165">
    <property type="entry name" value="THUMP"/>
    <property type="match status" value="1"/>
</dbReference>
<dbReference type="Gene3D" id="3.30.2300.10">
    <property type="entry name" value="THUMP superfamily"/>
    <property type="match status" value="1"/>
</dbReference>
<gene>
    <name evidence="4" type="ORF">AXG93_2752s2300</name>
</gene>
<evidence type="ECO:0000256" key="1">
    <source>
        <dbReference type="PROSITE-ProRule" id="PRU00529"/>
    </source>
</evidence>
<feature type="compositionally biased region" description="Basic residues" evidence="2">
    <location>
        <begin position="11"/>
        <end position="27"/>
    </location>
</feature>
<evidence type="ECO:0000313" key="5">
    <source>
        <dbReference type="Proteomes" id="UP000077202"/>
    </source>
</evidence>
<evidence type="ECO:0000313" key="4">
    <source>
        <dbReference type="EMBL" id="OAE24213.1"/>
    </source>
</evidence>
<sequence length="397" mass="42873">MAGENQNSGKSNKRKKRHAKYLQHGGKKSTISSGVQGFLITCVGGKERQSIKEAISLLDQFFEKAEVRTSSEPAKPSTLIAEAGESLENEAKAVESKEESTTTEADAVAEPGVDDEEEGDASDGDGDGEDEDESEDDAGETLGWVKSRRLDESGKAQASARAAADPQKQGSDQPKGSAAATKTVKDASRSFDELLADELSELRDKKKARFVGYETGCNGVIFVRMHVKKGVVESKGPMELAEAIVRDAASTKQSKTRHCMRLLPVELTCYASTAEMLKVAEPLIQRHFPADQPSIKARMLRFTNAKSIVVAEILLLGSGMPRANTNLKKMDFINAIAKLVPEPHSVDLSNPQKTILVQVVKTACAIGVVQDFKELAKYNLRQLTTPDVKSAGRAPAE</sequence>
<feature type="compositionally biased region" description="Acidic residues" evidence="2">
    <location>
        <begin position="112"/>
        <end position="139"/>
    </location>
</feature>
<dbReference type="GO" id="GO:0003723">
    <property type="term" value="F:RNA binding"/>
    <property type="evidence" value="ECO:0007669"/>
    <property type="project" value="UniProtKB-UniRule"/>
</dbReference>
<evidence type="ECO:0000256" key="2">
    <source>
        <dbReference type="SAM" id="MobiDB-lite"/>
    </source>
</evidence>
<feature type="compositionally biased region" description="Basic and acidic residues" evidence="2">
    <location>
        <begin position="89"/>
        <end position="100"/>
    </location>
</feature>